<keyword evidence="7 9" id="KW-0472">Membrane</keyword>
<evidence type="ECO:0000256" key="7">
    <source>
        <dbReference type="ARBA" id="ARBA00023136"/>
    </source>
</evidence>
<keyword evidence="5 9" id="KW-0812">Transmembrane</keyword>
<keyword evidence="12" id="KW-1185">Reference proteome</keyword>
<evidence type="ECO:0000313" key="11">
    <source>
        <dbReference type="EMBL" id="KAJ9614353.1"/>
    </source>
</evidence>
<gene>
    <name evidence="11" type="ORF">H2200_002489</name>
</gene>
<comment type="similarity">
    <text evidence="3">Belongs to the wax synthase family.</text>
</comment>
<dbReference type="GO" id="GO:0016020">
    <property type="term" value="C:membrane"/>
    <property type="evidence" value="ECO:0007669"/>
    <property type="project" value="UniProtKB-SubCell"/>
</dbReference>
<feature type="compositionally biased region" description="Basic and acidic residues" evidence="8">
    <location>
        <begin position="135"/>
        <end position="152"/>
    </location>
</feature>
<dbReference type="PANTHER" id="PTHR31595:SF57">
    <property type="entry name" value="OS04G0481900 PROTEIN"/>
    <property type="match status" value="1"/>
</dbReference>
<feature type="transmembrane region" description="Helical" evidence="9">
    <location>
        <begin position="98"/>
        <end position="122"/>
    </location>
</feature>
<feature type="transmembrane region" description="Helical" evidence="9">
    <location>
        <begin position="68"/>
        <end position="86"/>
    </location>
</feature>
<comment type="subcellular location">
    <subcellularLocation>
        <location evidence="1">Membrane</location>
        <topology evidence="1">Multi-pass membrane protein</topology>
    </subcellularLocation>
</comment>
<organism evidence="11 12">
    <name type="scientific">Cladophialophora chaetospira</name>
    <dbReference type="NCBI Taxonomy" id="386627"/>
    <lineage>
        <taxon>Eukaryota</taxon>
        <taxon>Fungi</taxon>
        <taxon>Dikarya</taxon>
        <taxon>Ascomycota</taxon>
        <taxon>Pezizomycotina</taxon>
        <taxon>Eurotiomycetes</taxon>
        <taxon>Chaetothyriomycetidae</taxon>
        <taxon>Chaetothyriales</taxon>
        <taxon>Herpotrichiellaceae</taxon>
        <taxon>Cladophialophora</taxon>
    </lineage>
</organism>
<evidence type="ECO:0000256" key="8">
    <source>
        <dbReference type="SAM" id="MobiDB-lite"/>
    </source>
</evidence>
<dbReference type="GO" id="GO:0008374">
    <property type="term" value="F:O-acyltransferase activity"/>
    <property type="evidence" value="ECO:0007669"/>
    <property type="project" value="InterPro"/>
</dbReference>
<evidence type="ECO:0000256" key="1">
    <source>
        <dbReference type="ARBA" id="ARBA00004141"/>
    </source>
</evidence>
<dbReference type="EMBL" id="JAPDRK010000003">
    <property type="protein sequence ID" value="KAJ9614353.1"/>
    <property type="molecule type" value="Genomic_DNA"/>
</dbReference>
<dbReference type="InterPro" id="IPR032805">
    <property type="entry name" value="Wax_synthase_dom"/>
</dbReference>
<name>A0AA38XJ75_9EURO</name>
<evidence type="ECO:0000256" key="2">
    <source>
        <dbReference type="ARBA" id="ARBA00005179"/>
    </source>
</evidence>
<comment type="pathway">
    <text evidence="2">Secondary metabolite biosynthesis.</text>
</comment>
<dbReference type="AlphaFoldDB" id="A0AA38XJ75"/>
<evidence type="ECO:0000259" key="10">
    <source>
        <dbReference type="Pfam" id="PF13813"/>
    </source>
</evidence>
<feature type="transmembrane region" description="Helical" evidence="9">
    <location>
        <begin position="277"/>
        <end position="301"/>
    </location>
</feature>
<evidence type="ECO:0000256" key="5">
    <source>
        <dbReference type="ARBA" id="ARBA00022692"/>
    </source>
</evidence>
<reference evidence="11" key="1">
    <citation type="submission" date="2022-10" db="EMBL/GenBank/DDBJ databases">
        <title>Culturing micro-colonial fungi from biological soil crusts in the Mojave desert and describing Neophaeococcomyces mojavensis, and introducing the new genera and species Taxawa tesnikishii.</title>
        <authorList>
            <person name="Kurbessoian T."/>
            <person name="Stajich J.E."/>
        </authorList>
    </citation>
    <scope>NUCLEOTIDE SEQUENCE</scope>
    <source>
        <strain evidence="11">TK_41</strain>
    </source>
</reference>
<accession>A0AA38XJ75</accession>
<feature type="transmembrane region" description="Helical" evidence="9">
    <location>
        <begin position="454"/>
        <end position="473"/>
    </location>
</feature>
<protein>
    <recommendedName>
        <fullName evidence="10">Wax synthase domain-containing protein</fullName>
    </recommendedName>
</protein>
<keyword evidence="6 9" id="KW-1133">Transmembrane helix</keyword>
<evidence type="ECO:0000256" key="6">
    <source>
        <dbReference type="ARBA" id="ARBA00022989"/>
    </source>
</evidence>
<proteinExistence type="inferred from homology"/>
<dbReference type="GO" id="GO:0006629">
    <property type="term" value="P:lipid metabolic process"/>
    <property type="evidence" value="ECO:0007669"/>
    <property type="project" value="InterPro"/>
</dbReference>
<evidence type="ECO:0000256" key="4">
    <source>
        <dbReference type="ARBA" id="ARBA00022679"/>
    </source>
</evidence>
<dbReference type="InterPro" id="IPR044851">
    <property type="entry name" value="Wax_synthase"/>
</dbReference>
<feature type="transmembrane region" description="Helical" evidence="9">
    <location>
        <begin position="34"/>
        <end position="56"/>
    </location>
</feature>
<evidence type="ECO:0000313" key="12">
    <source>
        <dbReference type="Proteomes" id="UP001172673"/>
    </source>
</evidence>
<dbReference type="PANTHER" id="PTHR31595">
    <property type="entry name" value="LONG-CHAIN-ALCOHOL O-FATTY-ACYLTRANSFERASE 3-RELATED"/>
    <property type="match status" value="1"/>
</dbReference>
<sequence>METRPLQWLSKLQKSISDTTPRPGLHPIPNSQPLTVTAAVLPPFIYYLALLLLAPPPPPAVNKPLVKLLRNCLALVAGILFFRLPLDYHVPQSIGLTYQLGLVGLYGGCRVLDAFFISPYLLGHIPRRVKYHHSPRNESPDSMGNRDNKEWTDGGVADPFHHDGSSQEGSSDDAVDGGVHTQKSSRADATQKPARIRTASQAVGSAIRRSISGPSPMAVTETAETEGGWPNSLLDRAAWALELELSMRGIGFTWTTADVRHTRRTWLPTIHNRIHSILVHVCPVLFVGWAVIRTVYARYLLPMEDAPWEAFSAYDLFDHCIPMPLQLLLTAALGAFLMAAFSFGHSLFAIMLNPLAPSPLAFFPPLYTTRAWQITSVRKFWSFGWHRLFARLFLVYGIWPGEFVERKLLGKSLDQPADVGKVIGAFLSSGFVHSFSVRGVLAGDWRMATGEAKFFALNGIAVVLEGVIIRIVSRIRKKDGTPRQMWYDAIIGRIWWINVLLWTGRNFARGWVKSGLVREMAFL</sequence>
<feature type="transmembrane region" description="Helical" evidence="9">
    <location>
        <begin position="321"/>
        <end position="343"/>
    </location>
</feature>
<dbReference type="Proteomes" id="UP001172673">
    <property type="component" value="Unassembled WGS sequence"/>
</dbReference>
<keyword evidence="4" id="KW-0808">Transferase</keyword>
<feature type="region of interest" description="Disordered" evidence="8">
    <location>
        <begin position="132"/>
        <end position="226"/>
    </location>
</feature>
<feature type="domain" description="Wax synthase" evidence="10">
    <location>
        <begin position="368"/>
        <end position="446"/>
    </location>
</feature>
<evidence type="ECO:0000256" key="3">
    <source>
        <dbReference type="ARBA" id="ARBA00007282"/>
    </source>
</evidence>
<evidence type="ECO:0000256" key="9">
    <source>
        <dbReference type="SAM" id="Phobius"/>
    </source>
</evidence>
<dbReference type="Pfam" id="PF13813">
    <property type="entry name" value="MBOAT_2"/>
    <property type="match status" value="1"/>
</dbReference>
<comment type="caution">
    <text evidence="11">The sequence shown here is derived from an EMBL/GenBank/DDBJ whole genome shotgun (WGS) entry which is preliminary data.</text>
</comment>